<protein>
    <submittedName>
        <fullName evidence="1">Uncharacterized protein</fullName>
    </submittedName>
</protein>
<keyword evidence="2" id="KW-1185">Reference proteome</keyword>
<comment type="caution">
    <text evidence="1">The sequence shown here is derived from an EMBL/GenBank/DDBJ whole genome shotgun (WGS) entry which is preliminary data.</text>
</comment>
<feature type="non-terminal residue" evidence="1">
    <location>
        <position position="1"/>
    </location>
</feature>
<reference evidence="1" key="1">
    <citation type="submission" date="2024-09" db="EMBL/GenBank/DDBJ databases">
        <title>Black Yeasts Isolated from many extreme environments.</title>
        <authorList>
            <person name="Coleine C."/>
            <person name="Stajich J.E."/>
            <person name="Selbmann L."/>
        </authorList>
    </citation>
    <scope>NUCLEOTIDE SEQUENCE</scope>
    <source>
        <strain evidence="1">CCFEE 5737</strain>
    </source>
</reference>
<name>A0ACC3DTN3_9PEZI</name>
<dbReference type="EMBL" id="JAWDJW010000874">
    <property type="protein sequence ID" value="KAK3079871.1"/>
    <property type="molecule type" value="Genomic_DNA"/>
</dbReference>
<evidence type="ECO:0000313" key="1">
    <source>
        <dbReference type="EMBL" id="KAK3079871.1"/>
    </source>
</evidence>
<organism evidence="1 2">
    <name type="scientific">Coniosporium uncinatum</name>
    <dbReference type="NCBI Taxonomy" id="93489"/>
    <lineage>
        <taxon>Eukaryota</taxon>
        <taxon>Fungi</taxon>
        <taxon>Dikarya</taxon>
        <taxon>Ascomycota</taxon>
        <taxon>Pezizomycotina</taxon>
        <taxon>Dothideomycetes</taxon>
        <taxon>Dothideomycetes incertae sedis</taxon>
        <taxon>Coniosporium</taxon>
    </lineage>
</organism>
<gene>
    <name evidence="1" type="ORF">LTS18_003708</name>
</gene>
<evidence type="ECO:0000313" key="2">
    <source>
        <dbReference type="Proteomes" id="UP001186974"/>
    </source>
</evidence>
<proteinExistence type="predicted"/>
<dbReference type="Proteomes" id="UP001186974">
    <property type="component" value="Unassembled WGS sequence"/>
</dbReference>
<sequence length="177" mass="19128">RLPPRQEHQRQAIPLERHSALRQQGQALCLVQPVAAQGLLERDSLRIKMKGGLSTGAQAGIGVGIGIAGLLFIGALIFFLLRKRKAKSKSYGAVPTYETDGRAAGLVEADDGTLTELPTEEDRSRSVDPRVPQEIYGEQIPCEQTVDGTKVHPVNPGALVELDDGSPTRKSPESRSR</sequence>
<accession>A0ACC3DTN3</accession>